<dbReference type="OrthoDB" id="5296765at2"/>
<dbReference type="CDD" id="cd03214">
    <property type="entry name" value="ABC_Iron-Siderophores_B12_Hemin"/>
    <property type="match status" value="1"/>
</dbReference>
<organism evidence="7 8">
    <name type="scientific">Luteimicrobium xylanilyticum</name>
    <dbReference type="NCBI Taxonomy" id="1133546"/>
    <lineage>
        <taxon>Bacteria</taxon>
        <taxon>Bacillati</taxon>
        <taxon>Actinomycetota</taxon>
        <taxon>Actinomycetes</taxon>
        <taxon>Micrococcales</taxon>
        <taxon>Luteimicrobium</taxon>
    </lineage>
</organism>
<dbReference type="InterPro" id="IPR003439">
    <property type="entry name" value="ABC_transporter-like_ATP-bd"/>
</dbReference>
<keyword evidence="7" id="KW-0378">Hydrolase</keyword>
<dbReference type="RefSeq" id="WP_083890607.1">
    <property type="nucleotide sequence ID" value="NZ_BAABIH010000008.1"/>
</dbReference>
<reference evidence="7 8" key="1">
    <citation type="submission" date="2019-10" db="EMBL/GenBank/DDBJ databases">
        <title>Genome sequence of Luteimicrobium xylanilyticum HY-24.</title>
        <authorList>
            <person name="Kim D.Y."/>
            <person name="Park H.-Y."/>
        </authorList>
    </citation>
    <scope>NUCLEOTIDE SEQUENCE [LARGE SCALE GENOMIC DNA]</scope>
    <source>
        <strain evidence="7 8">HY-24</strain>
    </source>
</reference>
<accession>A0A5P9QCV0</accession>
<name>A0A5P9QCV0_9MICO</name>
<evidence type="ECO:0000256" key="2">
    <source>
        <dbReference type="ARBA" id="ARBA00022741"/>
    </source>
</evidence>
<feature type="region of interest" description="Disordered" evidence="5">
    <location>
        <begin position="265"/>
        <end position="287"/>
    </location>
</feature>
<evidence type="ECO:0000256" key="1">
    <source>
        <dbReference type="ARBA" id="ARBA00022448"/>
    </source>
</evidence>
<feature type="compositionally biased region" description="Basic and acidic residues" evidence="5">
    <location>
        <begin position="277"/>
        <end position="287"/>
    </location>
</feature>
<gene>
    <name evidence="7" type="ORF">KDY119_02733</name>
</gene>
<dbReference type="SUPFAM" id="SSF52540">
    <property type="entry name" value="P-loop containing nucleoside triphosphate hydrolases"/>
    <property type="match status" value="1"/>
</dbReference>
<dbReference type="InterPro" id="IPR027417">
    <property type="entry name" value="P-loop_NTPase"/>
</dbReference>
<keyword evidence="1" id="KW-0813">Transport</keyword>
<dbReference type="Gene3D" id="3.40.50.300">
    <property type="entry name" value="P-loop containing nucleotide triphosphate hydrolases"/>
    <property type="match status" value="1"/>
</dbReference>
<evidence type="ECO:0000256" key="5">
    <source>
        <dbReference type="SAM" id="MobiDB-lite"/>
    </source>
</evidence>
<evidence type="ECO:0000313" key="7">
    <source>
        <dbReference type="EMBL" id="QFU99207.1"/>
    </source>
</evidence>
<dbReference type="PANTHER" id="PTHR42794:SF1">
    <property type="entry name" value="HEMIN IMPORT ATP-BINDING PROTEIN HMUV"/>
    <property type="match status" value="1"/>
</dbReference>
<evidence type="ECO:0000256" key="4">
    <source>
        <dbReference type="ARBA" id="ARBA00022967"/>
    </source>
</evidence>
<protein>
    <submittedName>
        <fullName evidence="7">Zinc import ATP-binding protein ZnuC</fullName>
        <ecNumber evidence="7">3.6.3.-</ecNumber>
    </submittedName>
</protein>
<dbReference type="GO" id="GO:0016887">
    <property type="term" value="F:ATP hydrolysis activity"/>
    <property type="evidence" value="ECO:0007669"/>
    <property type="project" value="InterPro"/>
</dbReference>
<dbReference type="InterPro" id="IPR003593">
    <property type="entry name" value="AAA+_ATPase"/>
</dbReference>
<evidence type="ECO:0000256" key="3">
    <source>
        <dbReference type="ARBA" id="ARBA00022840"/>
    </source>
</evidence>
<dbReference type="PANTHER" id="PTHR42794">
    <property type="entry name" value="HEMIN IMPORT ATP-BINDING PROTEIN HMUV"/>
    <property type="match status" value="1"/>
</dbReference>
<feature type="domain" description="ABC transporter" evidence="6">
    <location>
        <begin position="4"/>
        <end position="239"/>
    </location>
</feature>
<dbReference type="PROSITE" id="PS50893">
    <property type="entry name" value="ABC_TRANSPORTER_2"/>
    <property type="match status" value="1"/>
</dbReference>
<keyword evidence="3 7" id="KW-0067">ATP-binding</keyword>
<evidence type="ECO:0000313" key="8">
    <source>
        <dbReference type="Proteomes" id="UP000326702"/>
    </source>
</evidence>
<dbReference type="Pfam" id="PF00005">
    <property type="entry name" value="ABC_tran"/>
    <property type="match status" value="1"/>
</dbReference>
<proteinExistence type="predicted"/>
<dbReference type="SMART" id="SM00382">
    <property type="entry name" value="AAA"/>
    <property type="match status" value="1"/>
</dbReference>
<dbReference type="EC" id="3.6.3.-" evidence="7"/>
<keyword evidence="4" id="KW-1278">Translocase</keyword>
<evidence type="ECO:0000259" key="6">
    <source>
        <dbReference type="PROSITE" id="PS50893"/>
    </source>
</evidence>
<keyword evidence="2" id="KW-0547">Nucleotide-binding</keyword>
<dbReference type="AlphaFoldDB" id="A0A5P9QCV0"/>
<dbReference type="GO" id="GO:0005524">
    <property type="term" value="F:ATP binding"/>
    <property type="evidence" value="ECO:0007669"/>
    <property type="project" value="UniProtKB-KW"/>
</dbReference>
<keyword evidence="8" id="KW-1185">Reference proteome</keyword>
<dbReference type="KEGG" id="lxl:KDY119_02733"/>
<dbReference type="Proteomes" id="UP000326702">
    <property type="component" value="Chromosome"/>
</dbReference>
<dbReference type="FunFam" id="3.40.50.300:FF:000134">
    <property type="entry name" value="Iron-enterobactin ABC transporter ATP-binding protein"/>
    <property type="match status" value="1"/>
</dbReference>
<sequence>MSAIEARGVTVALAGRDVVQDVDLVAAHGEVLGLVGPNGAGKSTLLRALSGAVPTSAGHVLVDGDDLAGLPVREVARRVAVVPQDTVVPADLPVLDVVLLGRYAHRRRLARATEADDDVALAALRTVGLEPLARRSVARLSGGERQLVHLARALAQQARTLLLDEPTAALDVSHQLRVLRLVRNLADGGTAVVVVLHDLDQAARWCDRIAILDRGRLAALGAVSEVLTPDVIARVYGVRALVRHEPALHAPHVLLLDLLAETSADPARPAGPSSPSHQHDDEGSRPR</sequence>
<dbReference type="EMBL" id="CP045529">
    <property type="protein sequence ID" value="QFU99207.1"/>
    <property type="molecule type" value="Genomic_DNA"/>
</dbReference>
<dbReference type="NCBIfam" id="NF010068">
    <property type="entry name" value="PRK13548.1"/>
    <property type="match status" value="1"/>
</dbReference>